<accession>A0A061B107</accession>
<organism evidence="2">
    <name type="scientific">Rhodotorula toruloides</name>
    <name type="common">Yeast</name>
    <name type="synonym">Rhodosporidium toruloides</name>
    <dbReference type="NCBI Taxonomy" id="5286"/>
    <lineage>
        <taxon>Eukaryota</taxon>
        <taxon>Fungi</taxon>
        <taxon>Dikarya</taxon>
        <taxon>Basidiomycota</taxon>
        <taxon>Pucciniomycotina</taxon>
        <taxon>Microbotryomycetes</taxon>
        <taxon>Sporidiobolales</taxon>
        <taxon>Sporidiobolaceae</taxon>
        <taxon>Rhodotorula</taxon>
    </lineage>
</organism>
<reference evidence="2" key="1">
    <citation type="journal article" date="2014" name="Genome Announc.">
        <title>Draft genome sequence of Rhodosporidium toruloides CECT1137, an oleaginous yeast of biotechnological interest.</title>
        <authorList>
            <person name="Morin N."/>
            <person name="Calcas X."/>
            <person name="Devillers H."/>
            <person name="Durrens P."/>
            <person name="Sherman D.J."/>
            <person name="Nicaud J.-M."/>
            <person name="Neuveglise C."/>
        </authorList>
    </citation>
    <scope>NUCLEOTIDE SEQUENCE</scope>
    <source>
        <strain evidence="2">CECT1137</strain>
    </source>
</reference>
<feature type="region of interest" description="Disordered" evidence="1">
    <location>
        <begin position="1"/>
        <end position="83"/>
    </location>
</feature>
<feature type="compositionally biased region" description="Low complexity" evidence="1">
    <location>
        <begin position="30"/>
        <end position="43"/>
    </location>
</feature>
<protein>
    <submittedName>
        <fullName evidence="2">RHTO0S08e02256g1_1</fullName>
    </submittedName>
</protein>
<gene>
    <name evidence="2" type="ORF">RHTO0S_08e02256g</name>
</gene>
<sequence length="83" mass="8334">MIPTAQDRAPKNGQEPVIVGSGGAVSHDSATANATNTLPATETGGRMAHSNQQVEEGMQPKQTKDQAPSSGVVGGGEGAGRNH</sequence>
<name>A0A061B107_RHOTO</name>
<evidence type="ECO:0000256" key="1">
    <source>
        <dbReference type="SAM" id="MobiDB-lite"/>
    </source>
</evidence>
<feature type="compositionally biased region" description="Gly residues" evidence="1">
    <location>
        <begin position="72"/>
        <end position="83"/>
    </location>
</feature>
<dbReference type="EMBL" id="LK052943">
    <property type="protein sequence ID" value="CDR43476.1"/>
    <property type="molecule type" value="Genomic_DNA"/>
</dbReference>
<dbReference type="AlphaFoldDB" id="A0A061B107"/>
<proteinExistence type="predicted"/>
<evidence type="ECO:0000313" key="2">
    <source>
        <dbReference type="EMBL" id="CDR43476.1"/>
    </source>
</evidence>